<dbReference type="AlphaFoldDB" id="A0A830E4P3"/>
<keyword evidence="2" id="KW-0067">ATP-binding</keyword>
<reference evidence="7" key="3">
    <citation type="submission" date="2022-09" db="EMBL/GenBank/DDBJ databases">
        <title>Complete genome sequence of Vulcanisaeta souniana.</title>
        <authorList>
            <person name="Kato S."/>
            <person name="Itoh T."/>
            <person name="Ohkuma M."/>
        </authorList>
    </citation>
    <scope>NUCLEOTIDE SEQUENCE [LARGE SCALE GENOMIC DNA]</scope>
    <source>
        <strain evidence="7">JCM 11219</strain>
    </source>
</reference>
<reference evidence="5" key="2">
    <citation type="submission" date="2020-09" db="EMBL/GenBank/DDBJ databases">
        <authorList>
            <person name="Sun Q."/>
            <person name="Ohkuma M."/>
        </authorList>
    </citation>
    <scope>NUCLEOTIDE SEQUENCE</scope>
    <source>
        <strain evidence="5">JCM 11219</strain>
    </source>
</reference>
<evidence type="ECO:0000313" key="4">
    <source>
        <dbReference type="EMBL" id="BDR92233.1"/>
    </source>
</evidence>
<keyword evidence="7" id="KW-1185">Reference proteome</keyword>
<dbReference type="InterPro" id="IPR027417">
    <property type="entry name" value="P-loop_NTPase"/>
</dbReference>
<dbReference type="Gene3D" id="3.40.50.300">
    <property type="entry name" value="P-loop containing nucleotide triphosphate hydrolases"/>
    <property type="match status" value="1"/>
</dbReference>
<proteinExistence type="predicted"/>
<evidence type="ECO:0000313" key="6">
    <source>
        <dbReference type="Proteomes" id="UP000657075"/>
    </source>
</evidence>
<dbReference type="PROSITE" id="PS51146">
    <property type="entry name" value="KAIC"/>
    <property type="match status" value="1"/>
</dbReference>
<sequence>MATQSQSQQAQAIKRISLGVDWLDYALQGGVPRGNWLLVTGEPGTGKSILTIQSAGANVNAMPVVYVSTETRFKDVVLQASQFGIDLGDAVSLADVLAGKVKDARTNLVVIDLFGLAREYRELLRAGEEEGGKRRAQSPLSMEVVISAIERAYEALGISEEGKITRDVLVIIDSLAPMWAHAPAMARLITYSLRQRLYRSNVTVIMTNQFAPTTGETFGFGAEHIADAIIHMWMEEPEARKGIERWLIIKKARLTNHYRRALRYEIEPGRGLVLLEPSIEELKSS</sequence>
<evidence type="ECO:0000313" key="5">
    <source>
        <dbReference type="EMBL" id="GGI86076.1"/>
    </source>
</evidence>
<keyword evidence="1" id="KW-0547">Nucleotide-binding</keyword>
<reference evidence="5" key="1">
    <citation type="journal article" date="2014" name="Int. J. Syst. Evol. Microbiol.">
        <title>Complete genome sequence of Corynebacterium casei LMG S-19264T (=DSM 44701T), isolated from a smear-ripened cheese.</title>
        <authorList>
            <consortium name="US DOE Joint Genome Institute (JGI-PGF)"/>
            <person name="Walter F."/>
            <person name="Albersmeier A."/>
            <person name="Kalinowski J."/>
            <person name="Ruckert C."/>
        </authorList>
    </citation>
    <scope>NUCLEOTIDE SEQUENCE</scope>
    <source>
        <strain evidence="5">JCM 11219</strain>
    </source>
</reference>
<evidence type="ECO:0000259" key="3">
    <source>
        <dbReference type="PROSITE" id="PS51146"/>
    </source>
</evidence>
<dbReference type="Proteomes" id="UP000657075">
    <property type="component" value="Unassembled WGS sequence"/>
</dbReference>
<dbReference type="InterPro" id="IPR010624">
    <property type="entry name" value="KaiC_dom"/>
</dbReference>
<reference evidence="4" key="4">
    <citation type="journal article" date="2023" name="Microbiol. Resour. Announc.">
        <title>Complete Genome Sequence of Vulcanisaeta souniana Strain IC-059, a Hyperthermophilic Archaeon Isolated from Hot Spring Water in Japan.</title>
        <authorList>
            <person name="Kato S."/>
            <person name="Itoh T."/>
            <person name="Wu L."/>
            <person name="Ma J."/>
            <person name="Ohkuma M."/>
        </authorList>
    </citation>
    <scope>NUCLEOTIDE SEQUENCE</scope>
    <source>
        <strain evidence="4">JCM 11219</strain>
    </source>
</reference>
<name>A0A830E4P3_9CREN</name>
<accession>A0A830E4P3</accession>
<gene>
    <name evidence="5" type="ORF">GCM10007112_23830</name>
    <name evidence="4" type="ORF">Vsou_13260</name>
</gene>
<dbReference type="PRINTS" id="PR01874">
    <property type="entry name" value="DNAREPAIRADA"/>
</dbReference>
<dbReference type="PANTHER" id="PTHR43637">
    <property type="entry name" value="UPF0273 PROTEIN TM_0370"/>
    <property type="match status" value="1"/>
</dbReference>
<dbReference type="EMBL" id="BMNM01000014">
    <property type="protein sequence ID" value="GGI86076.1"/>
    <property type="molecule type" value="Genomic_DNA"/>
</dbReference>
<dbReference type="RefSeq" id="WP_188604124.1">
    <property type="nucleotide sequence ID" value="NZ_AP026830.1"/>
</dbReference>
<dbReference type="GeneID" id="76206877"/>
<dbReference type="InterPro" id="IPR014774">
    <property type="entry name" value="KaiC-like_dom"/>
</dbReference>
<organism evidence="5 6">
    <name type="scientific">Vulcanisaeta souniana JCM 11219</name>
    <dbReference type="NCBI Taxonomy" id="1293586"/>
    <lineage>
        <taxon>Archaea</taxon>
        <taxon>Thermoproteota</taxon>
        <taxon>Thermoprotei</taxon>
        <taxon>Thermoproteales</taxon>
        <taxon>Thermoproteaceae</taxon>
        <taxon>Vulcanisaeta</taxon>
    </lineage>
</organism>
<protein>
    <submittedName>
        <fullName evidence="5">KaiC domain-containing protein</fullName>
    </submittedName>
</protein>
<evidence type="ECO:0000313" key="7">
    <source>
        <dbReference type="Proteomes" id="UP001060771"/>
    </source>
</evidence>
<feature type="domain" description="KaiC" evidence="3">
    <location>
        <begin position="14"/>
        <end position="285"/>
    </location>
</feature>
<evidence type="ECO:0000256" key="1">
    <source>
        <dbReference type="ARBA" id="ARBA00022741"/>
    </source>
</evidence>
<dbReference type="Pfam" id="PF06745">
    <property type="entry name" value="ATPase"/>
    <property type="match status" value="1"/>
</dbReference>
<evidence type="ECO:0000256" key="2">
    <source>
        <dbReference type="ARBA" id="ARBA00022840"/>
    </source>
</evidence>
<dbReference type="Proteomes" id="UP001060771">
    <property type="component" value="Chromosome"/>
</dbReference>
<dbReference type="OrthoDB" id="27015at2157"/>
<dbReference type="SUPFAM" id="SSF52540">
    <property type="entry name" value="P-loop containing nucleoside triphosphate hydrolases"/>
    <property type="match status" value="1"/>
</dbReference>
<dbReference type="EMBL" id="AP026830">
    <property type="protein sequence ID" value="BDR92233.1"/>
    <property type="molecule type" value="Genomic_DNA"/>
</dbReference>
<dbReference type="PANTHER" id="PTHR43637:SF2">
    <property type="entry name" value="PROTEIN GVPD 1"/>
    <property type="match status" value="1"/>
</dbReference>
<dbReference type="GO" id="GO:0005524">
    <property type="term" value="F:ATP binding"/>
    <property type="evidence" value="ECO:0007669"/>
    <property type="project" value="UniProtKB-KW"/>
</dbReference>